<comment type="caution">
    <text evidence="2">The sequence shown here is derived from an EMBL/GenBank/DDBJ whole genome shotgun (WGS) entry which is preliminary data.</text>
</comment>
<sequence>MSPFFEKYAHENEYDGDKVAFLKFDTDEIPELAEELGVRSIPVFFVFEDGEKIETLSGANPPALNKLVQIVVEKSNGN</sequence>
<dbReference type="PANTHER" id="PTHR10438">
    <property type="entry name" value="THIOREDOXIN"/>
    <property type="match status" value="1"/>
</dbReference>
<organism evidence="2 3">
    <name type="scientific">Fusarium equiseti</name>
    <name type="common">Fusarium scirpi</name>
    <dbReference type="NCBI Taxonomy" id="61235"/>
    <lineage>
        <taxon>Eukaryota</taxon>
        <taxon>Fungi</taxon>
        <taxon>Dikarya</taxon>
        <taxon>Ascomycota</taxon>
        <taxon>Pezizomycotina</taxon>
        <taxon>Sordariomycetes</taxon>
        <taxon>Hypocreomycetidae</taxon>
        <taxon>Hypocreales</taxon>
        <taxon>Nectriaceae</taxon>
        <taxon>Fusarium</taxon>
        <taxon>Fusarium incarnatum-equiseti species complex</taxon>
    </lineage>
</organism>
<dbReference type="PANTHER" id="PTHR10438:SF468">
    <property type="entry name" value="THIOREDOXIN-1-RELATED"/>
    <property type="match status" value="1"/>
</dbReference>
<keyword evidence="3" id="KW-1185">Reference proteome</keyword>
<name>A0ABQ8R4Z1_FUSEQ</name>
<dbReference type="EMBL" id="JAOQBH010000013">
    <property type="protein sequence ID" value="KAJ4127000.1"/>
    <property type="molecule type" value="Genomic_DNA"/>
</dbReference>
<proteinExistence type="predicted"/>
<dbReference type="InterPro" id="IPR013766">
    <property type="entry name" value="Thioredoxin_domain"/>
</dbReference>
<protein>
    <submittedName>
        <fullName evidence="2">Thioredoxin trx1</fullName>
    </submittedName>
</protein>
<feature type="domain" description="Thioredoxin" evidence="1">
    <location>
        <begin position="1"/>
        <end position="67"/>
    </location>
</feature>
<dbReference type="InterPro" id="IPR036249">
    <property type="entry name" value="Thioredoxin-like_sf"/>
</dbReference>
<reference evidence="2" key="1">
    <citation type="submission" date="2022-09" db="EMBL/GenBank/DDBJ databases">
        <title>Fusarium specimens isolated from Avocado Roots.</title>
        <authorList>
            <person name="Stajich J."/>
            <person name="Roper C."/>
            <person name="Heimlech-Rivalta G."/>
        </authorList>
    </citation>
    <scope>NUCLEOTIDE SEQUENCE</scope>
    <source>
        <strain evidence="2">CF00095</strain>
    </source>
</reference>
<dbReference type="SUPFAM" id="SSF52833">
    <property type="entry name" value="Thioredoxin-like"/>
    <property type="match status" value="1"/>
</dbReference>
<dbReference type="Gene3D" id="3.40.30.10">
    <property type="entry name" value="Glutaredoxin"/>
    <property type="match status" value="1"/>
</dbReference>
<evidence type="ECO:0000259" key="1">
    <source>
        <dbReference type="Pfam" id="PF00085"/>
    </source>
</evidence>
<dbReference type="Pfam" id="PF00085">
    <property type="entry name" value="Thioredoxin"/>
    <property type="match status" value="1"/>
</dbReference>
<dbReference type="CDD" id="cd02947">
    <property type="entry name" value="TRX_family"/>
    <property type="match status" value="1"/>
</dbReference>
<dbReference type="Proteomes" id="UP001152024">
    <property type="component" value="Unassembled WGS sequence"/>
</dbReference>
<evidence type="ECO:0000313" key="3">
    <source>
        <dbReference type="Proteomes" id="UP001152024"/>
    </source>
</evidence>
<evidence type="ECO:0000313" key="2">
    <source>
        <dbReference type="EMBL" id="KAJ4127000.1"/>
    </source>
</evidence>
<dbReference type="InterPro" id="IPR050620">
    <property type="entry name" value="Thioredoxin_H-type-like"/>
</dbReference>
<gene>
    <name evidence="2" type="primary">TRX1_4</name>
    <name evidence="2" type="ORF">NW768_008621</name>
</gene>
<accession>A0ABQ8R4Z1</accession>